<evidence type="ECO:0000313" key="2">
    <source>
        <dbReference type="EMBL" id="CAD2151631.1"/>
    </source>
</evidence>
<dbReference type="OrthoDB" id="297496at2759"/>
<accession>A0A6V7UDA7</accession>
<keyword evidence="1" id="KW-1133">Transmembrane helix</keyword>
<dbReference type="AlphaFoldDB" id="A0A6V7UDA7"/>
<dbReference type="EMBL" id="CAJEWN010000048">
    <property type="protein sequence ID" value="CAD2151631.1"/>
    <property type="molecule type" value="Genomic_DNA"/>
</dbReference>
<feature type="transmembrane region" description="Helical" evidence="1">
    <location>
        <begin position="44"/>
        <end position="68"/>
    </location>
</feature>
<dbReference type="SUPFAM" id="SSF81324">
    <property type="entry name" value="Voltage-gated potassium channels"/>
    <property type="match status" value="1"/>
</dbReference>
<name>A0A6V7UDA7_MELEN</name>
<reference evidence="2 3" key="1">
    <citation type="submission" date="2020-08" db="EMBL/GenBank/DDBJ databases">
        <authorList>
            <person name="Koutsovoulos G."/>
            <person name="Danchin GJ E."/>
        </authorList>
    </citation>
    <scope>NUCLEOTIDE SEQUENCE [LARGE SCALE GENOMIC DNA]</scope>
</reference>
<comment type="caution">
    <text evidence="2">The sequence shown here is derived from an EMBL/GenBank/DDBJ whole genome shotgun (WGS) entry which is preliminary data.</text>
</comment>
<gene>
    <name evidence="2" type="ORF">MENT_LOCUS10471</name>
</gene>
<proteinExistence type="predicted"/>
<organism evidence="2 3">
    <name type="scientific">Meloidogyne enterolobii</name>
    <name type="common">Root-knot nematode worm</name>
    <name type="synonym">Meloidogyne mayaguensis</name>
    <dbReference type="NCBI Taxonomy" id="390850"/>
    <lineage>
        <taxon>Eukaryota</taxon>
        <taxon>Metazoa</taxon>
        <taxon>Ecdysozoa</taxon>
        <taxon>Nematoda</taxon>
        <taxon>Chromadorea</taxon>
        <taxon>Rhabditida</taxon>
        <taxon>Tylenchina</taxon>
        <taxon>Tylenchomorpha</taxon>
        <taxon>Tylenchoidea</taxon>
        <taxon>Meloidogynidae</taxon>
        <taxon>Meloidogyninae</taxon>
        <taxon>Meloidogyne</taxon>
    </lineage>
</organism>
<dbReference type="Proteomes" id="UP000580250">
    <property type="component" value="Unassembled WGS sequence"/>
</dbReference>
<evidence type="ECO:0000256" key="1">
    <source>
        <dbReference type="SAM" id="Phobius"/>
    </source>
</evidence>
<keyword evidence="1" id="KW-0472">Membrane</keyword>
<sequence length="155" mass="18261">MFLQRPEFVQNLPFIPRDVISKNVADLKIDLPHMPVWRKYARIVLPHIGLILLSLFYVVGGAFIFYHLESPNEMDIRRDTMELIEKERNDMLEYLWIKINDENYSEEELEQIALERVDNISRILFEAFDTHYVGLSLLQSENVNVTQGTWSMTTG</sequence>
<dbReference type="Gene3D" id="1.10.287.70">
    <property type="match status" value="1"/>
</dbReference>
<evidence type="ECO:0000313" key="3">
    <source>
        <dbReference type="Proteomes" id="UP000580250"/>
    </source>
</evidence>
<protein>
    <submittedName>
        <fullName evidence="2">Uncharacterized protein</fullName>
    </submittedName>
</protein>
<keyword evidence="1" id="KW-0812">Transmembrane</keyword>